<feature type="domain" description="Cell envelope-related transcriptional attenuator" evidence="4">
    <location>
        <begin position="250"/>
        <end position="396"/>
    </location>
</feature>
<evidence type="ECO:0000313" key="9">
    <source>
        <dbReference type="Proteomes" id="UP000262901"/>
    </source>
</evidence>
<dbReference type="Pfam" id="PF02916">
    <property type="entry name" value="DNA_PPF"/>
    <property type="match status" value="1"/>
</dbReference>
<dbReference type="EMBL" id="QVQY01000001">
    <property type="protein sequence ID" value="RFU52011.1"/>
    <property type="molecule type" value="Genomic_DNA"/>
</dbReference>
<dbReference type="AlphaFoldDB" id="A0A372KPM6"/>
<feature type="domain" description="DNA polymerase processivity factor" evidence="3">
    <location>
        <begin position="74"/>
        <end position="188"/>
    </location>
</feature>
<evidence type="ECO:0000256" key="1">
    <source>
        <dbReference type="ARBA" id="ARBA00006068"/>
    </source>
</evidence>
<evidence type="ECO:0000313" key="6">
    <source>
        <dbReference type="EMBL" id="RFU52011.1"/>
    </source>
</evidence>
<feature type="transmembrane region" description="Helical" evidence="2">
    <location>
        <begin position="20"/>
        <end position="41"/>
    </location>
</feature>
<feature type="transmembrane region" description="Helical" evidence="2">
    <location>
        <begin position="53"/>
        <end position="72"/>
    </location>
</feature>
<dbReference type="InterPro" id="IPR050922">
    <property type="entry name" value="LytR/CpsA/Psr_CW_biosynth"/>
</dbReference>
<evidence type="ECO:0000259" key="4">
    <source>
        <dbReference type="Pfam" id="PF03816"/>
    </source>
</evidence>
<organism evidence="7 9">
    <name type="scientific">Streptococcus chenjunshii</name>
    <dbReference type="NCBI Taxonomy" id="2173853"/>
    <lineage>
        <taxon>Bacteria</taxon>
        <taxon>Bacillati</taxon>
        <taxon>Bacillota</taxon>
        <taxon>Bacilli</taxon>
        <taxon>Lactobacillales</taxon>
        <taxon>Streptococcaceae</taxon>
        <taxon>Streptococcus</taxon>
    </lineage>
</organism>
<evidence type="ECO:0000259" key="3">
    <source>
        <dbReference type="Pfam" id="PF02916"/>
    </source>
</evidence>
<keyword evidence="2" id="KW-0812">Transmembrane</keyword>
<gene>
    <name evidence="5" type="ORF">DDV21_005245</name>
    <name evidence="6" type="ORF">DDV22_00800</name>
    <name evidence="7" type="ORF">DDV23_01355</name>
</gene>
<dbReference type="KEGG" id="schj:DDV21_005245"/>
<evidence type="ECO:0000313" key="8">
    <source>
        <dbReference type="Proteomes" id="UP000246115"/>
    </source>
</evidence>
<sequence>MASRSGKRKVSKPSNSIWTVINFILLALYTLLSGMVIFTMFSHNFLAFRHINIILTAGLLLVLLAGLALAVLKKGKLLTSLGLVLFSLLSAGILYGFKSAIDVAGNLNDSASYSEIKMSVLVPAESGVTDVGELNELEAPAESDGSNIAALLAQIKAEKGLDLQTVNVASYPEAYEHLRDGSSQAMVMNSSYSSLLELTDDNYQANVKEIYSYTIKTKLKDDRAKSADSDVFNIYISGIDTYGSISTVSRSDVNIILTVNMKTHQILMTTTPRDAYVQIPNGGANQYDKLTHAGIYGVETSMQTLENLYGIDIDYYARINFTTFMNLVDAVGGITVYNDQAFTSHTDSEYTFEEGNVTLDSKKALAFVRERYGLDGGDNDRGKNQMKVVSAILNKLTALNSLSGYSAVITSLQDSVQTNMSLDTMMNLANSQLDSGSRFTVSQQEVTGTGSTGQLTSYAMPSASLYMLELDQSSVDKASEAIKDVISGE</sequence>
<comment type="similarity">
    <text evidence="1">Belongs to the LytR/CpsA/Psr (LCP) family.</text>
</comment>
<proteinExistence type="inferred from homology"/>
<dbReference type="RefSeq" id="WP_116877300.1">
    <property type="nucleotide sequence ID" value="NZ_CP031733.1"/>
</dbReference>
<dbReference type="OrthoDB" id="27330at2"/>
<dbReference type="PANTHER" id="PTHR33392">
    <property type="entry name" value="POLYISOPRENYL-TEICHOIC ACID--PEPTIDOGLYCAN TEICHOIC ACID TRANSFERASE TAGU"/>
    <property type="match status" value="1"/>
</dbReference>
<dbReference type="Proteomes" id="UP000264056">
    <property type="component" value="Unassembled WGS sequence"/>
</dbReference>
<dbReference type="Proteomes" id="UP000262901">
    <property type="component" value="Unassembled WGS sequence"/>
</dbReference>
<dbReference type="Gene3D" id="3.40.630.190">
    <property type="entry name" value="LCP protein"/>
    <property type="match status" value="1"/>
</dbReference>
<reference evidence="7 9" key="2">
    <citation type="submission" date="2018-08" db="EMBL/GenBank/DDBJ databases">
        <title>Draft genome of Streptococcus sp. nov. Z1.</title>
        <authorList>
            <person name="Tian Z."/>
        </authorList>
    </citation>
    <scope>NUCLEOTIDE SEQUENCE [LARGE SCALE GENOMIC DNA]</scope>
    <source>
        <strain evidence="7">Z1</strain>
        <strain evidence="9">Z1(2018)</strain>
    </source>
</reference>
<evidence type="ECO:0000313" key="10">
    <source>
        <dbReference type="Proteomes" id="UP000264056"/>
    </source>
</evidence>
<reference evidence="5" key="4">
    <citation type="journal article" date="2019" name="Int. J. Syst. Evol. Microbiol.">
        <title>Streptococcus chenjunshii sp. nov. isolated from feces of Tibetan antelopes.</title>
        <authorList>
            <person name="Tian Z."/>
            <person name="Lu S."/>
            <person name="Jin D."/>
            <person name="Yang J."/>
            <person name="Pu J."/>
            <person name="Lai X.H."/>
            <person name="Bai X.N."/>
            <person name="Wu X.M."/>
            <person name="Li J."/>
            <person name="Wang S."/>
            <person name="Xu J."/>
        </authorList>
    </citation>
    <scope>NUCLEOTIDE SEQUENCE</scope>
    <source>
        <strain evidence="5">Z15</strain>
    </source>
</reference>
<evidence type="ECO:0000313" key="7">
    <source>
        <dbReference type="EMBL" id="RFU54203.1"/>
    </source>
</evidence>
<keyword evidence="2" id="KW-1133">Transmembrane helix</keyword>
<dbReference type="NCBIfam" id="TIGR00350">
    <property type="entry name" value="lytR_cpsA_psr"/>
    <property type="match status" value="1"/>
</dbReference>
<accession>A0A372KPM6</accession>
<dbReference type="PANTHER" id="PTHR33392:SF6">
    <property type="entry name" value="POLYISOPRENYL-TEICHOIC ACID--PEPTIDOGLYCAN TEICHOIC ACID TRANSFERASE TAGU"/>
    <property type="match status" value="1"/>
</dbReference>
<dbReference type="Gene3D" id="3.40.190.10">
    <property type="entry name" value="Periplasmic binding protein-like II"/>
    <property type="match status" value="1"/>
</dbReference>
<dbReference type="Proteomes" id="UP000246115">
    <property type="component" value="Chromosome"/>
</dbReference>
<dbReference type="EMBL" id="CP031733">
    <property type="protein sequence ID" value="AXQ79727.1"/>
    <property type="molecule type" value="Genomic_DNA"/>
</dbReference>
<keyword evidence="10" id="KW-1185">Reference proteome</keyword>
<reference evidence="8" key="3">
    <citation type="submission" date="2018-08" db="EMBL/GenBank/DDBJ databases">
        <title>Streptococcus chenjunshii sp. nov., isolated from stools sample of the Tibetan antelope in the Qinghai-Tibet plateau, China.</title>
        <authorList>
            <person name="Tian Z."/>
        </authorList>
    </citation>
    <scope>NUCLEOTIDE SEQUENCE [LARGE SCALE GENOMIC DNA]</scope>
    <source>
        <strain evidence="8">Z15</strain>
    </source>
</reference>
<reference evidence="6 10" key="1">
    <citation type="submission" date="2018-08" db="EMBL/GenBank/DDBJ databases">
        <title>Draft genome of Streptococcus sp .nov. Z2.</title>
        <authorList>
            <person name="Tian Z."/>
        </authorList>
    </citation>
    <scope>NUCLEOTIDE SEQUENCE [LARGE SCALE GENOMIC DNA]</scope>
    <source>
        <strain evidence="6 10">Z2</strain>
    </source>
</reference>
<dbReference type="InterPro" id="IPR004474">
    <property type="entry name" value="LytR_CpsA_psr"/>
</dbReference>
<dbReference type="InterPro" id="IPR004190">
    <property type="entry name" value="DNA_pol_proc_fac"/>
</dbReference>
<dbReference type="GO" id="GO:0006260">
    <property type="term" value="P:DNA replication"/>
    <property type="evidence" value="ECO:0007669"/>
    <property type="project" value="InterPro"/>
</dbReference>
<dbReference type="Pfam" id="PF03816">
    <property type="entry name" value="LytR_cpsA_psr"/>
    <property type="match status" value="1"/>
</dbReference>
<keyword evidence="2" id="KW-0472">Membrane</keyword>
<accession>A0A346NFD2</accession>
<dbReference type="SUPFAM" id="SSF53850">
    <property type="entry name" value="Periplasmic binding protein-like II"/>
    <property type="match status" value="1"/>
</dbReference>
<evidence type="ECO:0000313" key="5">
    <source>
        <dbReference type="EMBL" id="AXQ79727.1"/>
    </source>
</evidence>
<evidence type="ECO:0000256" key="2">
    <source>
        <dbReference type="SAM" id="Phobius"/>
    </source>
</evidence>
<dbReference type="EMBL" id="QVQZ01000001">
    <property type="protein sequence ID" value="RFU54203.1"/>
    <property type="molecule type" value="Genomic_DNA"/>
</dbReference>
<feature type="transmembrane region" description="Helical" evidence="2">
    <location>
        <begin position="77"/>
        <end position="97"/>
    </location>
</feature>
<protein>
    <submittedName>
        <fullName evidence="7">LytR family transcriptional regulator</fullName>
    </submittedName>
</protein>
<name>A0A372KPM6_9STRE</name>